<evidence type="ECO:0000256" key="9">
    <source>
        <dbReference type="ARBA" id="ARBA00023004"/>
    </source>
</evidence>
<evidence type="ECO:0000256" key="6">
    <source>
        <dbReference type="ARBA" id="ARBA00022723"/>
    </source>
</evidence>
<reference evidence="13 14" key="1">
    <citation type="journal article" date="2015" name="Nature">
        <title>rRNA introns, odd ribosomes, and small enigmatic genomes across a large radiation of phyla.</title>
        <authorList>
            <person name="Brown C.T."/>
            <person name="Hug L.A."/>
            <person name="Thomas B.C."/>
            <person name="Sharon I."/>
            <person name="Castelle C.J."/>
            <person name="Singh A."/>
            <person name="Wilkins M.J."/>
            <person name="Williams K.H."/>
            <person name="Banfield J.F."/>
        </authorList>
    </citation>
    <scope>NUCLEOTIDE SEQUENCE [LARGE SCALE GENOMIC DNA]</scope>
</reference>
<dbReference type="EMBL" id="LBTI01000005">
    <property type="protein sequence ID" value="KKQ37957.1"/>
    <property type="molecule type" value="Genomic_DNA"/>
</dbReference>
<evidence type="ECO:0000256" key="8">
    <source>
        <dbReference type="ARBA" id="ARBA00022801"/>
    </source>
</evidence>
<dbReference type="GO" id="GO:0004844">
    <property type="term" value="F:uracil DNA N-glycosylase activity"/>
    <property type="evidence" value="ECO:0007669"/>
    <property type="project" value="UniProtKB-EC"/>
</dbReference>
<dbReference type="Pfam" id="PF03167">
    <property type="entry name" value="UDG"/>
    <property type="match status" value="1"/>
</dbReference>
<dbReference type="EC" id="3.2.2.27" evidence="3"/>
<keyword evidence="6" id="KW-0479">Metal-binding</keyword>
<keyword evidence="10" id="KW-0411">Iron-sulfur</keyword>
<feature type="domain" description="Uracil-DNA glycosylase-like" evidence="12">
    <location>
        <begin position="34"/>
        <end position="189"/>
    </location>
</feature>
<dbReference type="SMART" id="SM00987">
    <property type="entry name" value="UreE_C"/>
    <property type="match status" value="1"/>
</dbReference>
<evidence type="ECO:0000256" key="5">
    <source>
        <dbReference type="ARBA" id="ARBA00022485"/>
    </source>
</evidence>
<dbReference type="PATRIC" id="fig|1618545.3.peg.73"/>
<dbReference type="InterPro" id="IPR005273">
    <property type="entry name" value="Ura-DNA_glyco_family4"/>
</dbReference>
<evidence type="ECO:0000256" key="1">
    <source>
        <dbReference type="ARBA" id="ARBA00001400"/>
    </source>
</evidence>
<evidence type="ECO:0000256" key="3">
    <source>
        <dbReference type="ARBA" id="ARBA00012030"/>
    </source>
</evidence>
<dbReference type="NCBIfam" id="TIGR00758">
    <property type="entry name" value="UDG_fam4"/>
    <property type="match status" value="1"/>
</dbReference>
<comment type="similarity">
    <text evidence="2">Belongs to the uracil-DNA glycosylase (UDG) superfamily. Type 4 (UDGa) family.</text>
</comment>
<dbReference type="STRING" id="1618545.US53_C0005G0008"/>
<proteinExistence type="inferred from homology"/>
<organism evidence="13 14">
    <name type="scientific">Candidatus Woesebacteria bacterium GW2011_GWA1_37_7</name>
    <dbReference type="NCBI Taxonomy" id="1618545"/>
    <lineage>
        <taxon>Bacteria</taxon>
        <taxon>Candidatus Woeseibacteriota</taxon>
    </lineage>
</organism>
<comment type="caution">
    <text evidence="13">The sequence shown here is derived from an EMBL/GenBank/DDBJ whole genome shotgun (WGS) entry which is preliminary data.</text>
</comment>
<evidence type="ECO:0000259" key="12">
    <source>
        <dbReference type="SMART" id="SM00986"/>
    </source>
</evidence>
<evidence type="ECO:0000256" key="7">
    <source>
        <dbReference type="ARBA" id="ARBA00022763"/>
    </source>
</evidence>
<gene>
    <name evidence="13" type="ORF">US53_C0005G0008</name>
</gene>
<dbReference type="InterPro" id="IPR051536">
    <property type="entry name" value="UDG_Type-4/5"/>
</dbReference>
<dbReference type="AlphaFoldDB" id="A0A0G0H731"/>
<dbReference type="SUPFAM" id="SSF52141">
    <property type="entry name" value="Uracil-DNA glycosylase-like"/>
    <property type="match status" value="1"/>
</dbReference>
<dbReference type="SMART" id="SM00986">
    <property type="entry name" value="UDG"/>
    <property type="match status" value="1"/>
</dbReference>
<dbReference type="PANTHER" id="PTHR33693">
    <property type="entry name" value="TYPE-5 URACIL-DNA GLYCOSYLASE"/>
    <property type="match status" value="1"/>
</dbReference>
<accession>A0A0G0H731</accession>
<dbReference type="InterPro" id="IPR005122">
    <property type="entry name" value="Uracil-DNA_glycosylase-like"/>
</dbReference>
<keyword evidence="11" id="KW-0234">DNA repair</keyword>
<dbReference type="CDD" id="cd10030">
    <property type="entry name" value="UDG-F4_TTUDGA_SPO1dp_like"/>
    <property type="match status" value="1"/>
</dbReference>
<evidence type="ECO:0000256" key="2">
    <source>
        <dbReference type="ARBA" id="ARBA00006521"/>
    </source>
</evidence>
<sequence length="210" mass="23493">MEGNNKQKLLTDLELKMKNDTSLPLKKSANNLVFGDGNPDSKILFIGEGPGYWEDIKGIPFVGNAGAFLNQLLLAIKLKREDVYITNVIHYRPPENRDPLPDEILAFGIYLDQIIEIINPEVIITLGRFSMAKFLPGVNISSVHGKPKDVFWNGHDITVIPMYHPAAGLRSTEVKLKTIEDFKKIPDILITINKAEKKASVIKSEQMSLV</sequence>
<evidence type="ECO:0000313" key="14">
    <source>
        <dbReference type="Proteomes" id="UP000034591"/>
    </source>
</evidence>
<keyword evidence="7" id="KW-0227">DNA damage</keyword>
<dbReference type="PANTHER" id="PTHR33693:SF1">
    <property type="entry name" value="TYPE-4 URACIL-DNA GLYCOSYLASE"/>
    <property type="match status" value="1"/>
</dbReference>
<dbReference type="GO" id="GO:0046872">
    <property type="term" value="F:metal ion binding"/>
    <property type="evidence" value="ECO:0007669"/>
    <property type="project" value="UniProtKB-KW"/>
</dbReference>
<keyword evidence="5" id="KW-0004">4Fe-4S</keyword>
<evidence type="ECO:0000256" key="11">
    <source>
        <dbReference type="ARBA" id="ARBA00023204"/>
    </source>
</evidence>
<keyword evidence="8" id="KW-0378">Hydrolase</keyword>
<dbReference type="GO" id="GO:0051539">
    <property type="term" value="F:4 iron, 4 sulfur cluster binding"/>
    <property type="evidence" value="ECO:0007669"/>
    <property type="project" value="UniProtKB-KW"/>
</dbReference>
<dbReference type="GO" id="GO:0006281">
    <property type="term" value="P:DNA repair"/>
    <property type="evidence" value="ECO:0007669"/>
    <property type="project" value="UniProtKB-KW"/>
</dbReference>
<name>A0A0G0H731_9BACT</name>
<dbReference type="InterPro" id="IPR036895">
    <property type="entry name" value="Uracil-DNA_glycosylase-like_sf"/>
</dbReference>
<evidence type="ECO:0000256" key="4">
    <source>
        <dbReference type="ARBA" id="ARBA00019403"/>
    </source>
</evidence>
<keyword evidence="9" id="KW-0408">Iron</keyword>
<evidence type="ECO:0000313" key="13">
    <source>
        <dbReference type="EMBL" id="KKQ37957.1"/>
    </source>
</evidence>
<protein>
    <recommendedName>
        <fullName evidence="4">Type-4 uracil-DNA glycosylase</fullName>
        <ecNumber evidence="3">3.2.2.27</ecNumber>
    </recommendedName>
</protein>
<dbReference type="Proteomes" id="UP000034591">
    <property type="component" value="Unassembled WGS sequence"/>
</dbReference>
<dbReference type="Gene3D" id="3.40.470.10">
    <property type="entry name" value="Uracil-DNA glycosylase-like domain"/>
    <property type="match status" value="1"/>
</dbReference>
<evidence type="ECO:0000256" key="10">
    <source>
        <dbReference type="ARBA" id="ARBA00023014"/>
    </source>
</evidence>
<comment type="catalytic activity">
    <reaction evidence="1">
        <text>Hydrolyzes single-stranded DNA or mismatched double-stranded DNA and polynucleotides, releasing free uracil.</text>
        <dbReference type="EC" id="3.2.2.27"/>
    </reaction>
</comment>